<keyword evidence="7" id="KW-0902">Two-component regulatory system</keyword>
<dbReference type="InterPro" id="IPR011990">
    <property type="entry name" value="TPR-like_helical_dom_sf"/>
</dbReference>
<dbReference type="InterPro" id="IPR036890">
    <property type="entry name" value="HATPase_C_sf"/>
</dbReference>
<dbReference type="OrthoDB" id="9778366at2"/>
<dbReference type="PANTHER" id="PTHR24421:SF37">
    <property type="entry name" value="SENSOR HISTIDINE KINASE NARS"/>
    <property type="match status" value="1"/>
</dbReference>
<accession>A0A420W3I1</accession>
<keyword evidence="11" id="KW-0732">Signal</keyword>
<dbReference type="RefSeq" id="WP_121121429.1">
    <property type="nucleotide sequence ID" value="NZ_RBWS01000002.1"/>
</dbReference>
<evidence type="ECO:0000256" key="9">
    <source>
        <dbReference type="SAM" id="Coils"/>
    </source>
</evidence>
<dbReference type="InterPro" id="IPR019734">
    <property type="entry name" value="TPR_rpt"/>
</dbReference>
<dbReference type="InterPro" id="IPR003594">
    <property type="entry name" value="HATPase_dom"/>
</dbReference>
<dbReference type="PANTHER" id="PTHR24421">
    <property type="entry name" value="NITRATE/NITRITE SENSOR PROTEIN NARX-RELATED"/>
    <property type="match status" value="1"/>
</dbReference>
<evidence type="ECO:0000259" key="12">
    <source>
        <dbReference type="PROSITE" id="PS50109"/>
    </source>
</evidence>
<feature type="transmembrane region" description="Helical" evidence="10">
    <location>
        <begin position="397"/>
        <end position="416"/>
    </location>
</feature>
<comment type="caution">
    <text evidence="13">The sequence shown here is derived from an EMBL/GenBank/DDBJ whole genome shotgun (WGS) entry which is preliminary data.</text>
</comment>
<sequence length="643" mass="72467">MKGLLLICMAGLLCICNVLAQPYQHRADSLKKLLEAAMSDTARSDLMGSIAIAYARMGKFDTAHEFAGKALAFARKQSYPYYEAQARYSLGNIYMLSFSMDNAIIQYDLARNLLGHDGNAASRALYLRTTINQAQAWFNKSYHEKGASLLIEILPELEKGADKEAYAASLHNLSAAFITLRQYPQAYPYQLKDIELAEQTDAGAGSKAESYLNAALLMYYMDSLSSLSNYLRKADQQLRILGKDRLWTRFYSYEALSYLLQKQQGKASKAIERAFSNLTAFPDRETEYDAYESRKTVEAAQGNYKAALVSAQVIEKMAREDELPEYSLPALKDIATYANLAGNTELAYIYLNKYTLFKDSIDKQQTAFKINELELRYQTAQKERHIADLQAKSEMQKLLLCFLAALSLLSLLFFLYRSRQKKKLARQQLQTLQQQRHVEVAQALIAGEERERGRLARDLHDGLGGMLAAIKLNLSQLVSKKRQLEKGDLDHTIDRLGHSVNELRRISRNMMPESLLQSGLAVALKDLCDEAMLPGLKIIFKAFDLEENFSAQVKVMIYRIVQELVYNAVKHADASKIMVQCSQSDQYFFITVEDNGQGFSIDSIPKHSRGLKNVQSRVDLLNGKIEIDSSGGGTNINIELYVG</sequence>
<evidence type="ECO:0000256" key="1">
    <source>
        <dbReference type="ARBA" id="ARBA00004651"/>
    </source>
</evidence>
<dbReference type="GO" id="GO:0000155">
    <property type="term" value="F:phosphorelay sensor kinase activity"/>
    <property type="evidence" value="ECO:0007669"/>
    <property type="project" value="InterPro"/>
</dbReference>
<dbReference type="Gene3D" id="1.20.5.1930">
    <property type="match status" value="1"/>
</dbReference>
<keyword evidence="8 10" id="KW-0472">Membrane</keyword>
<dbReference type="GO" id="GO:0046983">
    <property type="term" value="F:protein dimerization activity"/>
    <property type="evidence" value="ECO:0007669"/>
    <property type="project" value="InterPro"/>
</dbReference>
<keyword evidence="3" id="KW-0808">Transferase</keyword>
<feature type="signal peptide" evidence="11">
    <location>
        <begin position="1"/>
        <end position="20"/>
    </location>
</feature>
<dbReference type="AlphaFoldDB" id="A0A420W3I1"/>
<dbReference type="SUPFAM" id="SSF48452">
    <property type="entry name" value="TPR-like"/>
    <property type="match status" value="1"/>
</dbReference>
<dbReference type="Gene3D" id="1.25.40.10">
    <property type="entry name" value="Tetratricopeptide repeat domain"/>
    <property type="match status" value="2"/>
</dbReference>
<organism evidence="13 14">
    <name type="scientific">Sphingobacterium puteale</name>
    <dbReference type="NCBI Taxonomy" id="2420510"/>
    <lineage>
        <taxon>Bacteria</taxon>
        <taxon>Pseudomonadati</taxon>
        <taxon>Bacteroidota</taxon>
        <taxon>Sphingobacteriia</taxon>
        <taxon>Sphingobacteriales</taxon>
        <taxon>Sphingobacteriaceae</taxon>
        <taxon>Sphingobacterium</taxon>
    </lineage>
</organism>
<keyword evidence="4 10" id="KW-0812">Transmembrane</keyword>
<evidence type="ECO:0000256" key="5">
    <source>
        <dbReference type="ARBA" id="ARBA00022777"/>
    </source>
</evidence>
<keyword evidence="14" id="KW-1185">Reference proteome</keyword>
<dbReference type="CDD" id="cd16917">
    <property type="entry name" value="HATPase_UhpB-NarQ-NarX-like"/>
    <property type="match status" value="1"/>
</dbReference>
<keyword evidence="2" id="KW-1003">Cell membrane</keyword>
<evidence type="ECO:0000256" key="6">
    <source>
        <dbReference type="ARBA" id="ARBA00022989"/>
    </source>
</evidence>
<dbReference type="SMART" id="SM00028">
    <property type="entry name" value="TPR"/>
    <property type="match status" value="4"/>
</dbReference>
<keyword evidence="6 10" id="KW-1133">Transmembrane helix</keyword>
<comment type="subcellular location">
    <subcellularLocation>
        <location evidence="1">Cell membrane</location>
        <topology evidence="1">Multi-pass membrane protein</topology>
    </subcellularLocation>
</comment>
<evidence type="ECO:0000256" key="4">
    <source>
        <dbReference type="ARBA" id="ARBA00022692"/>
    </source>
</evidence>
<dbReference type="Pfam" id="PF02518">
    <property type="entry name" value="HATPase_c"/>
    <property type="match status" value="1"/>
</dbReference>
<gene>
    <name evidence="13" type="ORF">D7322_03645</name>
</gene>
<evidence type="ECO:0000256" key="10">
    <source>
        <dbReference type="SAM" id="Phobius"/>
    </source>
</evidence>
<evidence type="ECO:0000256" key="7">
    <source>
        <dbReference type="ARBA" id="ARBA00023012"/>
    </source>
</evidence>
<dbReference type="InterPro" id="IPR005467">
    <property type="entry name" value="His_kinase_dom"/>
</dbReference>
<protein>
    <submittedName>
        <fullName evidence="13">Sensor histidine kinase</fullName>
    </submittedName>
</protein>
<evidence type="ECO:0000313" key="14">
    <source>
        <dbReference type="Proteomes" id="UP000282423"/>
    </source>
</evidence>
<evidence type="ECO:0000256" key="3">
    <source>
        <dbReference type="ARBA" id="ARBA00022679"/>
    </source>
</evidence>
<reference evidence="13 14" key="1">
    <citation type="submission" date="2018-10" db="EMBL/GenBank/DDBJ databases">
        <title>Sphingobacterium sp. M05W1-28.</title>
        <authorList>
            <person name="Cai H."/>
        </authorList>
    </citation>
    <scope>NUCLEOTIDE SEQUENCE [LARGE SCALE GENOMIC DNA]</scope>
    <source>
        <strain evidence="13 14">M05W1-28</strain>
    </source>
</reference>
<keyword evidence="5 13" id="KW-0418">Kinase</keyword>
<keyword evidence="9" id="KW-0175">Coiled coil</keyword>
<dbReference type="SMART" id="SM00387">
    <property type="entry name" value="HATPase_c"/>
    <property type="match status" value="1"/>
</dbReference>
<evidence type="ECO:0000256" key="11">
    <source>
        <dbReference type="SAM" id="SignalP"/>
    </source>
</evidence>
<feature type="coiled-coil region" evidence="9">
    <location>
        <begin position="363"/>
        <end position="390"/>
    </location>
</feature>
<evidence type="ECO:0000313" key="13">
    <source>
        <dbReference type="EMBL" id="RKO73100.1"/>
    </source>
</evidence>
<dbReference type="InterPro" id="IPR011712">
    <property type="entry name" value="Sig_transdc_His_kin_sub3_dim/P"/>
</dbReference>
<dbReference type="PROSITE" id="PS50109">
    <property type="entry name" value="HIS_KIN"/>
    <property type="match status" value="1"/>
</dbReference>
<evidence type="ECO:0000256" key="2">
    <source>
        <dbReference type="ARBA" id="ARBA00022475"/>
    </source>
</evidence>
<evidence type="ECO:0000256" key="8">
    <source>
        <dbReference type="ARBA" id="ARBA00023136"/>
    </source>
</evidence>
<dbReference type="Pfam" id="PF07730">
    <property type="entry name" value="HisKA_3"/>
    <property type="match status" value="1"/>
</dbReference>
<dbReference type="InterPro" id="IPR050482">
    <property type="entry name" value="Sensor_HK_TwoCompSys"/>
</dbReference>
<feature type="domain" description="Histidine kinase" evidence="12">
    <location>
        <begin position="454"/>
        <end position="643"/>
    </location>
</feature>
<dbReference type="SUPFAM" id="SSF55874">
    <property type="entry name" value="ATPase domain of HSP90 chaperone/DNA topoisomerase II/histidine kinase"/>
    <property type="match status" value="1"/>
</dbReference>
<name>A0A420W3I1_9SPHI</name>
<proteinExistence type="predicted"/>
<dbReference type="GO" id="GO:0005886">
    <property type="term" value="C:plasma membrane"/>
    <property type="evidence" value="ECO:0007669"/>
    <property type="project" value="UniProtKB-SubCell"/>
</dbReference>
<dbReference type="Gene3D" id="3.30.565.10">
    <property type="entry name" value="Histidine kinase-like ATPase, C-terminal domain"/>
    <property type="match status" value="1"/>
</dbReference>
<feature type="chain" id="PRO_5019437451" evidence="11">
    <location>
        <begin position="21"/>
        <end position="643"/>
    </location>
</feature>
<dbReference type="EMBL" id="RBWS01000002">
    <property type="protein sequence ID" value="RKO73100.1"/>
    <property type="molecule type" value="Genomic_DNA"/>
</dbReference>
<dbReference type="Proteomes" id="UP000282423">
    <property type="component" value="Unassembled WGS sequence"/>
</dbReference>